<reference evidence="1" key="1">
    <citation type="submission" date="2018-08" db="EMBL/GenBank/DDBJ databases">
        <authorList>
            <consortium name="PulseNet: The National Subtyping Network for Foodborne Disease Surveillance"/>
            <person name="Tarr C.L."/>
            <person name="Trees E."/>
            <person name="Katz L.S."/>
            <person name="Carleton-Romer H.A."/>
            <person name="Stroika S."/>
            <person name="Kucerova Z."/>
            <person name="Roache K.F."/>
            <person name="Sabol A.L."/>
            <person name="Besser J."/>
            <person name="Gerner-Smidt P."/>
        </authorList>
    </citation>
    <scope>NUCLEOTIDE SEQUENCE</scope>
    <source>
        <strain evidence="1">PNUSAC005770</strain>
    </source>
</reference>
<name>A0A5L4TNH6_CAMUP</name>
<dbReference type="RefSeq" id="WP_257434514.1">
    <property type="nucleotide sequence ID" value="NZ_JANKIN010000058.1"/>
</dbReference>
<sequence length="404" mass="46191">MFKENYATGELAPSKKRERLVSLDNNHTKKYNYNHKLVHIHHLISGVSFSDRVAALWLTPHNYIQKIFIKSIATRGLITNPAKAGLGSVSLDIRNAKQYNNHNNESCNFHYLLLLGHKLLATRGLDLVAKTPRNYIQKILSKRFILVILLSFLALSKAFGYYEPNDKSFKDGFEAGLKALEFQAKNEGFTSKNIKISKPFTLLLDIKEMPLSEVLFLQILASREGIESHLSEDFLYLGSFEREIDAKDRIKSLIAKFKLNAKNLKIHKNIQEIITYPYLYKSFYESLLQKAKEQGIIVETKILTKTTIKNPVQKPLVKKVSPIQFTLKNAKAMSYVSLGGVENDSKNYEEKGLKKKQNFTFEKKIKTNLGESFIKVAGENLYFLEADVLMLKTNSKTPCERLCQ</sequence>
<proteinExistence type="predicted"/>
<accession>A0A5L4TNH6</accession>
<evidence type="ECO:0000313" key="1">
    <source>
        <dbReference type="EMBL" id="EAL8903913.1"/>
    </source>
</evidence>
<dbReference type="EMBL" id="AACSBQ010000024">
    <property type="protein sequence ID" value="EAL8903913.1"/>
    <property type="molecule type" value="Genomic_DNA"/>
</dbReference>
<gene>
    <name evidence="1" type="ORF">D0B03_06295</name>
</gene>
<protein>
    <submittedName>
        <fullName evidence="1">Uncharacterized protein</fullName>
    </submittedName>
</protein>
<organism evidence="1">
    <name type="scientific">Campylobacter upsaliensis</name>
    <dbReference type="NCBI Taxonomy" id="28080"/>
    <lineage>
        <taxon>Bacteria</taxon>
        <taxon>Pseudomonadati</taxon>
        <taxon>Campylobacterota</taxon>
        <taxon>Epsilonproteobacteria</taxon>
        <taxon>Campylobacterales</taxon>
        <taxon>Campylobacteraceae</taxon>
        <taxon>Campylobacter</taxon>
    </lineage>
</organism>
<dbReference type="AlphaFoldDB" id="A0A5L4TNH6"/>
<comment type="caution">
    <text evidence="1">The sequence shown here is derived from an EMBL/GenBank/DDBJ whole genome shotgun (WGS) entry which is preliminary data.</text>
</comment>